<keyword evidence="3" id="KW-0574">Periplasm</keyword>
<evidence type="ECO:0000256" key="2">
    <source>
        <dbReference type="ARBA" id="ARBA00022729"/>
    </source>
</evidence>
<dbReference type="Gene3D" id="2.70.98.70">
    <property type="match status" value="1"/>
</dbReference>
<evidence type="ECO:0000256" key="1">
    <source>
        <dbReference type="ARBA" id="ARBA00004418"/>
    </source>
</evidence>
<dbReference type="InterPro" id="IPR008929">
    <property type="entry name" value="Chondroitin_lyas"/>
</dbReference>
<dbReference type="Proteomes" id="UP001143362">
    <property type="component" value="Unassembled WGS sequence"/>
</dbReference>
<keyword evidence="4 7" id="KW-0456">Lyase</keyword>
<reference evidence="7" key="1">
    <citation type="submission" date="2019-02" db="EMBL/GenBank/DDBJ databases">
        <authorList>
            <person name="Li S.-H."/>
        </authorList>
    </citation>
    <scope>NUCLEOTIDE SEQUENCE</scope>
    <source>
        <strain evidence="7">IMCC14734</strain>
    </source>
</reference>
<comment type="caution">
    <text evidence="7">The sequence shown here is derived from an EMBL/GenBank/DDBJ whole genome shotgun (WGS) entry which is preliminary data.</text>
</comment>
<evidence type="ECO:0000256" key="4">
    <source>
        <dbReference type="ARBA" id="ARBA00023239"/>
    </source>
</evidence>
<dbReference type="SUPFAM" id="SSF48230">
    <property type="entry name" value="Chondroitin AC/alginate lyase"/>
    <property type="match status" value="1"/>
</dbReference>
<protein>
    <submittedName>
        <fullName evidence="7">Alginate lyase family protein</fullName>
    </submittedName>
</protein>
<proteinExistence type="predicted"/>
<keyword evidence="8" id="KW-1185">Reference proteome</keyword>
<keyword evidence="2" id="KW-0732">Signal</keyword>
<dbReference type="Pfam" id="PF07940">
    <property type="entry name" value="Hepar_II_III_C"/>
    <property type="match status" value="1"/>
</dbReference>
<evidence type="ECO:0000259" key="5">
    <source>
        <dbReference type="Pfam" id="PF07940"/>
    </source>
</evidence>
<evidence type="ECO:0000313" key="8">
    <source>
        <dbReference type="Proteomes" id="UP001143362"/>
    </source>
</evidence>
<sequence>MSIPEVSHRLARLVTSRFQRLGGLRALPVITDERIADAPVWVHASLNDHSVIEVADRVVAGRLDVFAIRDYDIGAVPQWNRDPKTGVNAPLDFGKTLDYRNSAIVGDVKYLWEPARHLHLVTLAQAFALTDEQEYLNCIRLHLDSWFDQCPYLQGPHWSSSLELGIRLINWSITWQLVGGSESQLFMGKAGKEFRDRWLTSVYQHAHFIHGHYSRFTSANNHLIGESAGVFVAAQTWPYWSEIADWEEKSLSILETEAVKQNFSDGVNKEQAISYQQFVLDFLLFPLLAAKANSKDFSATYLAVMERMLEYIASLLDVAGNVPMIGDADDGYAVRLTYSSDFCPFRSLLATGAVLFSRPEFKLKSGTFDSKSIALLGAQGAEAYTRLKAEKARLPVKTSFPEGGYFILGGSYESPDEVKMVVDAGPLGYGGIAAHGHADALAVYLSVAGREILIDPGTFAYHTEQKWRDYFRGTSAHNTIRIDGMNQSEIGGNFMWLRKAEATLESFEDNGEQVIFRGSHRGYEQGANPVSHKREIIYHRTKRCFDITDTLEINSGDFVHLVDQFWHFSENCSVEQVEGNVFLAISDDVAVEIKLDERLKVDVHKADEETPLGWVSRKFDAKVPGITLDASSHFERTLTLRTRLSVVGAIG</sequence>
<dbReference type="InterPro" id="IPR012480">
    <property type="entry name" value="Hepar_II_III_C"/>
</dbReference>
<feature type="domain" description="Heparin-sulfate lyase N-terminal" evidence="6">
    <location>
        <begin position="91"/>
        <end position="331"/>
    </location>
</feature>
<dbReference type="PANTHER" id="PTHR39210:SF1">
    <property type="entry name" value="HEPARIN-SULFATE LYASE"/>
    <property type="match status" value="1"/>
</dbReference>
<gene>
    <name evidence="7" type="ORF">EYC98_08920</name>
</gene>
<evidence type="ECO:0000259" key="6">
    <source>
        <dbReference type="Pfam" id="PF16889"/>
    </source>
</evidence>
<dbReference type="Gene3D" id="1.50.10.100">
    <property type="entry name" value="Chondroitin AC/alginate lyase"/>
    <property type="match status" value="1"/>
</dbReference>
<evidence type="ECO:0000313" key="7">
    <source>
        <dbReference type="EMBL" id="MCX2980984.1"/>
    </source>
</evidence>
<dbReference type="GO" id="GO:0016829">
    <property type="term" value="F:lyase activity"/>
    <property type="evidence" value="ECO:0007669"/>
    <property type="project" value="UniProtKB-KW"/>
</dbReference>
<name>A0ABT3THT5_9GAMM</name>
<dbReference type="RefSeq" id="WP_279244999.1">
    <property type="nucleotide sequence ID" value="NZ_SHNN01000002.1"/>
</dbReference>
<dbReference type="EMBL" id="SHNN01000002">
    <property type="protein sequence ID" value="MCX2980984.1"/>
    <property type="molecule type" value="Genomic_DNA"/>
</dbReference>
<comment type="subcellular location">
    <subcellularLocation>
        <location evidence="1">Periplasm</location>
    </subcellularLocation>
</comment>
<dbReference type="Pfam" id="PF16889">
    <property type="entry name" value="Hepar_II_III_N"/>
    <property type="match status" value="1"/>
</dbReference>
<evidence type="ECO:0000256" key="3">
    <source>
        <dbReference type="ARBA" id="ARBA00022764"/>
    </source>
</evidence>
<feature type="domain" description="Heparinase II/III-like C-terminal" evidence="5">
    <location>
        <begin position="397"/>
        <end position="624"/>
    </location>
</feature>
<dbReference type="InterPro" id="IPR031680">
    <property type="entry name" value="Hepar_II_III_N"/>
</dbReference>
<organism evidence="7 8">
    <name type="scientific">Candidatus Litorirhabdus singularis</name>
    <dbReference type="NCBI Taxonomy" id="2518993"/>
    <lineage>
        <taxon>Bacteria</taxon>
        <taxon>Pseudomonadati</taxon>
        <taxon>Pseudomonadota</taxon>
        <taxon>Gammaproteobacteria</taxon>
        <taxon>Cellvibrionales</taxon>
        <taxon>Halieaceae</taxon>
        <taxon>Candidatus Litorirhabdus</taxon>
    </lineage>
</organism>
<accession>A0ABT3THT5</accession>
<dbReference type="PANTHER" id="PTHR39210">
    <property type="entry name" value="HEPARIN-SULFATE LYASE"/>
    <property type="match status" value="1"/>
</dbReference>